<dbReference type="GO" id="GO:0010181">
    <property type="term" value="F:FMN binding"/>
    <property type="evidence" value="ECO:0007669"/>
    <property type="project" value="InterPro"/>
</dbReference>
<keyword evidence="2" id="KW-1185">Reference proteome</keyword>
<dbReference type="EMBL" id="CP049888">
    <property type="protein sequence ID" value="QIL50549.1"/>
    <property type="molecule type" value="Genomic_DNA"/>
</dbReference>
<dbReference type="AlphaFoldDB" id="A0A6G8B005"/>
<dbReference type="InterPro" id="IPR029039">
    <property type="entry name" value="Flavoprotein-like_sf"/>
</dbReference>
<dbReference type="KEGG" id="wco:G7084_03990"/>
<dbReference type="RefSeq" id="WP_166010265.1">
    <property type="nucleotide sequence ID" value="NZ_CP049888.1"/>
</dbReference>
<name>A0A6G8B005_9LACO</name>
<dbReference type="Gene3D" id="3.40.50.360">
    <property type="match status" value="1"/>
</dbReference>
<accession>A0A6G8B005</accession>
<dbReference type="PANTHER" id="PTHR37297:SF1">
    <property type="entry name" value="PROTEIN NRDI"/>
    <property type="match status" value="1"/>
</dbReference>
<reference evidence="1 2" key="1">
    <citation type="submission" date="2020-03" db="EMBL/GenBank/DDBJ databases">
        <title>Weissella sp. nov., isolated from Cybister lewisianus.</title>
        <authorList>
            <person name="Hyun D.-W."/>
            <person name="Bae J.-W."/>
        </authorList>
    </citation>
    <scope>NUCLEOTIDE SEQUENCE [LARGE SCALE GENOMIC DNA]</scope>
    <source>
        <strain evidence="1 2">HDW19</strain>
    </source>
</reference>
<proteinExistence type="predicted"/>
<gene>
    <name evidence="1" type="ORF">G7084_03990</name>
</gene>
<dbReference type="Proteomes" id="UP000500741">
    <property type="component" value="Chromosome"/>
</dbReference>
<evidence type="ECO:0000313" key="2">
    <source>
        <dbReference type="Proteomes" id="UP000500741"/>
    </source>
</evidence>
<protein>
    <submittedName>
        <fullName evidence="1">Flavoprotein NrdI</fullName>
    </submittedName>
</protein>
<dbReference type="SUPFAM" id="SSF52218">
    <property type="entry name" value="Flavoproteins"/>
    <property type="match status" value="1"/>
</dbReference>
<evidence type="ECO:0000313" key="1">
    <source>
        <dbReference type="EMBL" id="QIL50549.1"/>
    </source>
</evidence>
<sequence length="229" mass="26164">MVIQLLYTSIAGNTKNFIKNFIKFAQNEQSNYQFQAIEISDNTQITNLDSPAFVFVPTYLDGGNGIHSGVQEILTNSLFEFIDDLPDKSKILGIIGSGNKNFNAQYILTARRYAIQWGIPLIDNFELRGVPTDTQRIFKSVMLRLNQFNRNETIKFNPTNAFQCITNSESELLLIDEKNHLVSPIFFSSNINLDPSLLTLIKVEKPDELYSIQVKALTMQHYWFIPKSI</sequence>
<organism evidence="1 2">
    <name type="scientific">Weissella coleopterorum</name>
    <dbReference type="NCBI Taxonomy" id="2714949"/>
    <lineage>
        <taxon>Bacteria</taxon>
        <taxon>Bacillati</taxon>
        <taxon>Bacillota</taxon>
        <taxon>Bacilli</taxon>
        <taxon>Lactobacillales</taxon>
        <taxon>Lactobacillaceae</taxon>
        <taxon>Weissella</taxon>
    </lineage>
</organism>
<dbReference type="Pfam" id="PF07972">
    <property type="entry name" value="Flavodoxin_NdrI"/>
    <property type="match status" value="1"/>
</dbReference>
<dbReference type="PANTHER" id="PTHR37297">
    <property type="entry name" value="PROTEIN NRDI"/>
    <property type="match status" value="1"/>
</dbReference>
<dbReference type="InterPro" id="IPR004465">
    <property type="entry name" value="RNR_NrdI"/>
</dbReference>